<reference evidence="1" key="1">
    <citation type="submission" date="2024-02" db="EMBL/GenBank/DDBJ databases">
        <title>Metagenome Assembled Genome of Zalaria obscura JY119.</title>
        <authorList>
            <person name="Vighnesh L."/>
            <person name="Jagadeeshwari U."/>
            <person name="Venkata Ramana C."/>
            <person name="Sasikala C."/>
        </authorList>
    </citation>
    <scope>NUCLEOTIDE SEQUENCE</scope>
    <source>
        <strain evidence="1">JY119</strain>
    </source>
</reference>
<proteinExistence type="predicted"/>
<organism evidence="1 2">
    <name type="scientific">Zalaria obscura</name>
    <dbReference type="NCBI Taxonomy" id="2024903"/>
    <lineage>
        <taxon>Eukaryota</taxon>
        <taxon>Fungi</taxon>
        <taxon>Dikarya</taxon>
        <taxon>Ascomycota</taxon>
        <taxon>Pezizomycotina</taxon>
        <taxon>Dothideomycetes</taxon>
        <taxon>Dothideomycetidae</taxon>
        <taxon>Dothideales</taxon>
        <taxon>Zalariaceae</taxon>
        <taxon>Zalaria</taxon>
    </lineage>
</organism>
<keyword evidence="2" id="KW-1185">Reference proteome</keyword>
<name>A0ACC3SG65_9PEZI</name>
<protein>
    <submittedName>
        <fullName evidence="1">Uncharacterized protein</fullName>
    </submittedName>
</protein>
<accession>A0ACC3SG65</accession>
<comment type="caution">
    <text evidence="1">The sequence shown here is derived from an EMBL/GenBank/DDBJ whole genome shotgun (WGS) entry which is preliminary data.</text>
</comment>
<evidence type="ECO:0000313" key="2">
    <source>
        <dbReference type="Proteomes" id="UP001320706"/>
    </source>
</evidence>
<dbReference type="Proteomes" id="UP001320706">
    <property type="component" value="Unassembled WGS sequence"/>
</dbReference>
<evidence type="ECO:0000313" key="1">
    <source>
        <dbReference type="EMBL" id="KAK8206839.1"/>
    </source>
</evidence>
<sequence>MRAGDCDKKDQRKHPILDRLLAWDELAEWQQDNAYLIRGYRSLTSSYKKSIRSIFSIHNQTLNIHTHLLGLLLFAALAYDLWQELAPFYASATHGDLVAFGSFFGGLFTCLSFSVAFHTFSNHSRCIYERFLLLDFLGILSLIAGSWIPGIYYGFFCRPTTSRIYWTMILTVTTACAITLSVPLFRSPAFHSFRVTLFTSLGLSGVAPMAYAAVEYGVSQAHAQMGWGWFVLEGVFYFSGVVIYASKVPEKLAPGRFDIVGSSHQIFHVLVLCGAGAHLAGIVQAFVYNHHPDTRLC</sequence>
<gene>
    <name evidence="1" type="ORF">M8818_004674</name>
</gene>
<dbReference type="EMBL" id="JAMKPW020000022">
    <property type="protein sequence ID" value="KAK8206839.1"/>
    <property type="molecule type" value="Genomic_DNA"/>
</dbReference>